<comment type="caution">
    <text evidence="1">The sequence shown here is derived from an EMBL/GenBank/DDBJ whole genome shotgun (WGS) entry which is preliminary data.</text>
</comment>
<gene>
    <name evidence="1" type="ORF">BDY19DRAFT_912070</name>
</gene>
<protein>
    <submittedName>
        <fullName evidence="1">Uncharacterized protein</fullName>
    </submittedName>
</protein>
<keyword evidence="2" id="KW-1185">Reference proteome</keyword>
<evidence type="ECO:0000313" key="2">
    <source>
        <dbReference type="Proteomes" id="UP001055072"/>
    </source>
</evidence>
<accession>A0ACB8UIS8</accession>
<dbReference type="Proteomes" id="UP001055072">
    <property type="component" value="Unassembled WGS sequence"/>
</dbReference>
<evidence type="ECO:0000313" key="1">
    <source>
        <dbReference type="EMBL" id="KAI0094278.1"/>
    </source>
</evidence>
<organism evidence="1 2">
    <name type="scientific">Irpex rosettiformis</name>
    <dbReference type="NCBI Taxonomy" id="378272"/>
    <lineage>
        <taxon>Eukaryota</taxon>
        <taxon>Fungi</taxon>
        <taxon>Dikarya</taxon>
        <taxon>Basidiomycota</taxon>
        <taxon>Agaricomycotina</taxon>
        <taxon>Agaricomycetes</taxon>
        <taxon>Polyporales</taxon>
        <taxon>Irpicaceae</taxon>
        <taxon>Irpex</taxon>
    </lineage>
</organism>
<dbReference type="EMBL" id="MU274900">
    <property type="protein sequence ID" value="KAI0094278.1"/>
    <property type="molecule type" value="Genomic_DNA"/>
</dbReference>
<reference evidence="1" key="1">
    <citation type="journal article" date="2021" name="Environ. Microbiol.">
        <title>Gene family expansions and transcriptome signatures uncover fungal adaptations to wood decay.</title>
        <authorList>
            <person name="Hage H."/>
            <person name="Miyauchi S."/>
            <person name="Viragh M."/>
            <person name="Drula E."/>
            <person name="Min B."/>
            <person name="Chaduli D."/>
            <person name="Navarro D."/>
            <person name="Favel A."/>
            <person name="Norest M."/>
            <person name="Lesage-Meessen L."/>
            <person name="Balint B."/>
            <person name="Merenyi Z."/>
            <person name="de Eugenio L."/>
            <person name="Morin E."/>
            <person name="Martinez A.T."/>
            <person name="Baldrian P."/>
            <person name="Stursova M."/>
            <person name="Martinez M.J."/>
            <person name="Novotny C."/>
            <person name="Magnuson J.K."/>
            <person name="Spatafora J.W."/>
            <person name="Maurice S."/>
            <person name="Pangilinan J."/>
            <person name="Andreopoulos W."/>
            <person name="LaButti K."/>
            <person name="Hundley H."/>
            <person name="Na H."/>
            <person name="Kuo A."/>
            <person name="Barry K."/>
            <person name="Lipzen A."/>
            <person name="Henrissat B."/>
            <person name="Riley R."/>
            <person name="Ahrendt S."/>
            <person name="Nagy L.G."/>
            <person name="Grigoriev I.V."/>
            <person name="Martin F."/>
            <person name="Rosso M.N."/>
        </authorList>
    </citation>
    <scope>NUCLEOTIDE SEQUENCE</scope>
    <source>
        <strain evidence="1">CBS 384.51</strain>
    </source>
</reference>
<name>A0ACB8UIS8_9APHY</name>
<proteinExistence type="predicted"/>
<sequence length="90" mass="10017">MTGAGVEPCFVGMHTIYASDIKFNGVNVLKCVKDGSGRCLREVLAQKDDEPVFQDWGSSSSSSGSDEGHFLESVGETMQRVHRVRYNRRY</sequence>